<dbReference type="InterPro" id="IPR001206">
    <property type="entry name" value="Diacylglycerol_kinase_cat_dom"/>
</dbReference>
<accession>A0A7X5X8B9</accession>
<feature type="transmembrane region" description="Helical" evidence="1">
    <location>
        <begin position="33"/>
        <end position="54"/>
    </location>
</feature>
<dbReference type="InterPro" id="IPR017438">
    <property type="entry name" value="ATP-NAD_kinase_N"/>
</dbReference>
<evidence type="ECO:0000313" key="4">
    <source>
        <dbReference type="Proteomes" id="UP000536624"/>
    </source>
</evidence>
<dbReference type="SUPFAM" id="SSF111331">
    <property type="entry name" value="NAD kinase/diacylglycerol kinase-like"/>
    <property type="match status" value="1"/>
</dbReference>
<dbReference type="AlphaFoldDB" id="A0A7X5X8B9"/>
<comment type="caution">
    <text evidence="3">The sequence shown here is derived from an EMBL/GenBank/DDBJ whole genome shotgun (WGS) entry which is preliminary data.</text>
</comment>
<feature type="domain" description="DAGKc" evidence="2">
    <location>
        <begin position="124"/>
        <end position="252"/>
    </location>
</feature>
<dbReference type="PROSITE" id="PS50146">
    <property type="entry name" value="DAGK"/>
    <property type="match status" value="1"/>
</dbReference>
<dbReference type="Gene3D" id="2.60.200.40">
    <property type="match status" value="1"/>
</dbReference>
<feature type="transmembrane region" description="Helical" evidence="1">
    <location>
        <begin position="91"/>
        <end position="110"/>
    </location>
</feature>
<dbReference type="Gene3D" id="3.40.50.10330">
    <property type="entry name" value="Probable inorganic polyphosphate/atp-NAD kinase, domain 1"/>
    <property type="match status" value="1"/>
</dbReference>
<protein>
    <recommendedName>
        <fullName evidence="2">DAGKc domain-containing protein</fullName>
    </recommendedName>
</protein>
<dbReference type="GO" id="GO:0016301">
    <property type="term" value="F:kinase activity"/>
    <property type="evidence" value="ECO:0007669"/>
    <property type="project" value="InterPro"/>
</dbReference>
<gene>
    <name evidence="3" type="ORF">SMALB_6550</name>
</gene>
<evidence type="ECO:0000313" key="3">
    <source>
        <dbReference type="EMBL" id="NIY68458.1"/>
    </source>
</evidence>
<name>A0A7X5X8B9_STRMQ</name>
<dbReference type="EMBL" id="JAALLH010000001">
    <property type="protein sequence ID" value="NIY68458.1"/>
    <property type="molecule type" value="Genomic_DNA"/>
</dbReference>
<sequence>MTSAAPWTARLALVAGAMAVVILLLFAGARSVVLVAVGASGTAVALAGVWWTLVHRGPARVLAAVLAVAAPVAVLVLYALAGLLWVVLVSLALWTLAVASGRFALAFALAEGTGPRSRGERRVGPPERPFLIMNPRSGGGKAGRLGLPGKAEALGARVAVLDPDRPVDVAGLARRAVEEGADLLGVAGGDGTQALVAGVAAERGVPFVVIPAGTRNHFALDLGLDRDDPSACLDALTDGVELRVDLGFIGERVFVNNASFGAYAAVVQSPAYRDDKVRTTLELLPDLLTHETGPDLVVRAGELVMDRPQAVLVSNNPYRTGDPAGLGRRSRLDSGVLGVLAVTVDSAAQAAGLLRGRNAPGLVSTATEDVTVDTREPAVPVGVDGEPLTLRTPLHCHIAPGALRVRVPRHRPGVPAGRPTMDWHRVRRLALTTVRTAAGRGPHRSRLWRMRVRVRVLRLPVRRETEGPGIGRPLDPAALRPEERDATAGHLVVEAQFGDAVHRLHHAGTATGRVVRHLAGGGRWGLVGLWLMELVVHAMRPSGCRGMRTVWAGWRRRSTS</sequence>
<dbReference type="Pfam" id="PF00781">
    <property type="entry name" value="DAGK_cat"/>
    <property type="match status" value="1"/>
</dbReference>
<keyword evidence="1" id="KW-0472">Membrane</keyword>
<evidence type="ECO:0000256" key="1">
    <source>
        <dbReference type="SAM" id="Phobius"/>
    </source>
</evidence>
<feature type="transmembrane region" description="Helical" evidence="1">
    <location>
        <begin position="7"/>
        <end position="27"/>
    </location>
</feature>
<proteinExistence type="predicted"/>
<organism evidence="3 4">
    <name type="scientific">Streptomyces malaysiensis</name>
    <dbReference type="NCBI Taxonomy" id="92644"/>
    <lineage>
        <taxon>Bacteria</taxon>
        <taxon>Bacillati</taxon>
        <taxon>Actinomycetota</taxon>
        <taxon>Actinomycetes</taxon>
        <taxon>Kitasatosporales</taxon>
        <taxon>Streptomycetaceae</taxon>
        <taxon>Streptomyces</taxon>
        <taxon>Streptomyces violaceusniger group</taxon>
    </lineage>
</organism>
<keyword evidence="1" id="KW-1133">Transmembrane helix</keyword>
<dbReference type="InterPro" id="IPR016064">
    <property type="entry name" value="NAD/diacylglycerol_kinase_sf"/>
</dbReference>
<dbReference type="Proteomes" id="UP000536624">
    <property type="component" value="Unassembled WGS sequence"/>
</dbReference>
<reference evidence="3 4" key="1">
    <citation type="submission" date="2020-02" db="EMBL/GenBank/DDBJ databases">
        <title>Streptomyces malaysiensis DSM14702 (JHCC583434, PFL_A843) Genome sequencing and assembly.</title>
        <authorList>
            <person name="Samborskyy M."/>
        </authorList>
    </citation>
    <scope>NUCLEOTIDE SEQUENCE [LARGE SCALE GENOMIC DNA]</scope>
    <source>
        <strain evidence="3 4">DSM 14702</strain>
    </source>
</reference>
<feature type="transmembrane region" description="Helical" evidence="1">
    <location>
        <begin position="61"/>
        <end position="85"/>
    </location>
</feature>
<evidence type="ECO:0000259" key="2">
    <source>
        <dbReference type="PROSITE" id="PS50146"/>
    </source>
</evidence>
<keyword evidence="1" id="KW-0812">Transmembrane</keyword>